<dbReference type="EMBL" id="JANUGQ010000001">
    <property type="protein sequence ID" value="MCS0634466.1"/>
    <property type="molecule type" value="Genomic_DNA"/>
</dbReference>
<dbReference type="Gene3D" id="3.10.105.10">
    <property type="entry name" value="Dipeptide-binding Protein, Domain 3"/>
    <property type="match status" value="2"/>
</dbReference>
<dbReference type="Gene3D" id="3.40.190.10">
    <property type="entry name" value="Periplasmic binding protein-like II"/>
    <property type="match status" value="1"/>
</dbReference>
<feature type="compositionally biased region" description="Low complexity" evidence="1">
    <location>
        <begin position="596"/>
        <end position="611"/>
    </location>
</feature>
<feature type="region of interest" description="Disordered" evidence="1">
    <location>
        <begin position="298"/>
        <end position="372"/>
    </location>
</feature>
<evidence type="ECO:0000259" key="2">
    <source>
        <dbReference type="Pfam" id="PF00496"/>
    </source>
</evidence>
<dbReference type="InterPro" id="IPR000914">
    <property type="entry name" value="SBP_5_dom"/>
</dbReference>
<evidence type="ECO:0000256" key="1">
    <source>
        <dbReference type="SAM" id="MobiDB-lite"/>
    </source>
</evidence>
<feature type="domain" description="Solute-binding protein family 5" evidence="2">
    <location>
        <begin position="116"/>
        <end position="299"/>
    </location>
</feature>
<proteinExistence type="predicted"/>
<dbReference type="SUPFAM" id="SSF53850">
    <property type="entry name" value="Periplasmic binding protein-like II"/>
    <property type="match status" value="3"/>
</dbReference>
<feature type="compositionally biased region" description="Low complexity" evidence="1">
    <location>
        <begin position="299"/>
        <end position="313"/>
    </location>
</feature>
<dbReference type="InterPro" id="IPR039424">
    <property type="entry name" value="SBP_5"/>
</dbReference>
<comment type="caution">
    <text evidence="3">The sequence shown here is derived from an EMBL/GenBank/DDBJ whole genome shotgun (WGS) entry which is preliminary data.</text>
</comment>
<feature type="region of interest" description="Disordered" evidence="1">
    <location>
        <begin position="591"/>
        <end position="673"/>
    </location>
</feature>
<evidence type="ECO:0000313" key="3">
    <source>
        <dbReference type="EMBL" id="MCS0634466.1"/>
    </source>
</evidence>
<dbReference type="RefSeq" id="WP_258784974.1">
    <property type="nucleotide sequence ID" value="NZ_JANUGQ010000001.1"/>
</dbReference>
<feature type="region of interest" description="Disordered" evidence="1">
    <location>
        <begin position="467"/>
        <end position="524"/>
    </location>
</feature>
<feature type="region of interest" description="Disordered" evidence="1">
    <location>
        <begin position="537"/>
        <end position="577"/>
    </location>
</feature>
<feature type="compositionally biased region" description="Low complexity" evidence="1">
    <location>
        <begin position="488"/>
        <end position="524"/>
    </location>
</feature>
<accession>A0ABT2CAN0</accession>
<dbReference type="Proteomes" id="UP001431313">
    <property type="component" value="Unassembled WGS sequence"/>
</dbReference>
<name>A0ABT2CAN0_9ACTN</name>
<evidence type="ECO:0000313" key="4">
    <source>
        <dbReference type="Proteomes" id="UP001431313"/>
    </source>
</evidence>
<feature type="domain" description="Solute-binding protein family 5" evidence="2">
    <location>
        <begin position="346"/>
        <end position="472"/>
    </location>
</feature>
<dbReference type="Pfam" id="PF00496">
    <property type="entry name" value="SBP_bac_5"/>
    <property type="match status" value="2"/>
</dbReference>
<dbReference type="PANTHER" id="PTHR30290">
    <property type="entry name" value="PERIPLASMIC BINDING COMPONENT OF ABC TRANSPORTER"/>
    <property type="match status" value="1"/>
</dbReference>
<organism evidence="3 4">
    <name type="scientific">Streptomyces pyxinae</name>
    <dbReference type="NCBI Taxonomy" id="2970734"/>
    <lineage>
        <taxon>Bacteria</taxon>
        <taxon>Bacillati</taxon>
        <taxon>Actinomycetota</taxon>
        <taxon>Actinomycetes</taxon>
        <taxon>Kitasatosporales</taxon>
        <taxon>Streptomycetaceae</taxon>
        <taxon>Streptomyces</taxon>
    </lineage>
</organism>
<gene>
    <name evidence="3" type="ORF">NX801_02050</name>
</gene>
<feature type="compositionally biased region" description="Low complexity" evidence="1">
    <location>
        <begin position="650"/>
        <end position="673"/>
    </location>
</feature>
<reference evidence="3" key="1">
    <citation type="submission" date="2022-08" db="EMBL/GenBank/DDBJ databases">
        <authorList>
            <person name="Somphong A."/>
            <person name="Phongsopitanun W."/>
        </authorList>
    </citation>
    <scope>NUCLEOTIDE SEQUENCE</scope>
    <source>
        <strain evidence="3">LP05-1</strain>
    </source>
</reference>
<feature type="compositionally biased region" description="Low complexity" evidence="1">
    <location>
        <begin position="347"/>
        <end position="370"/>
    </location>
</feature>
<dbReference type="PANTHER" id="PTHR30290:SF65">
    <property type="entry name" value="MONOACYL PHOSPHATIDYLINOSITOL TETRAMANNOSIDE-BINDING PROTEIN LPQW-RELATED"/>
    <property type="match status" value="1"/>
</dbReference>
<sequence length="863" mass="87590">MSHVGAPRGTAAPGGPRARALRPAALLTCGVLTVSALAGCSGAERGSTAHPVPQDIAPVARAGVADGGTLKWAVDTLPATLNAFQADADATTGRVTGAVLPTLFTVDAQGRPQLNPDYLESAEVVEREPKQVVLYKLHQQAVWSDGREIGAPDFLAQWQALSGRNSAYWTARNAGYERIEKVERGANDLQVRVTFAKPYADWRALFSPLYPKSATSSPDAFNDVARGKLPVSAGPFQLRAVDAPAGTVTLARNPRWWGRPAKLDTLVLKAVPRAQRTAALKAGEVDLAEVDPATAERIAPAAGPGGRSASPAPGGAGDVQSPGMATTPSAALGSGARANGAGDGRTASARAGQAGNAPAAAGPGSRPDPALSGYVVRKSLEPAYTQLALNGESGPLSDERVRRAVARAINRQELAETVLKPLGLPAQPVGSHLALAGQPAYADGSAAIGGQDTAEALALLADAGWTTDGVAGRKPVPGDGTRAGGTGTPAAPRPAASAAGTSAPAAGAAPAKPGAPAPGTVAPTAWSMAPRASVAAAPQRAARAAEPDEASDEGLYIVGDDKPRTGDFGGPEGTQVLAPASTPLQTALLRQTASQRRAATGPRAEGAAEAAGEAERAPEAENARRDGGGADDGGKNDTGRARAQGGGVPGAYAPRGTAAPAAPGADGAGAAHGALGKDGKPLTLRFVLPSGAGSDSLRAVGDRIAGMLARVGIRTEITKVSDESYFKDHIAAGEYDLALYSWPGTAFPATDGRPIFAKPEPASDGSLQVEQNYTRVGTDHIDQLLDRAAAELDEKAAADLIRQADARIWAAAGSIPLYQRPQLVAGKRNVVNAGAFGFATPHYEDIGFQGAGKDSKSRGDRAR</sequence>
<keyword evidence="4" id="KW-1185">Reference proteome</keyword>
<feature type="compositionally biased region" description="Basic and acidic residues" evidence="1">
    <location>
        <begin position="613"/>
        <end position="640"/>
    </location>
</feature>
<dbReference type="Gene3D" id="3.90.76.10">
    <property type="entry name" value="Dipeptide-binding Protein, Domain 1"/>
    <property type="match status" value="1"/>
</dbReference>
<dbReference type="CDD" id="cd08501">
    <property type="entry name" value="PBP2_Lpqw"/>
    <property type="match status" value="1"/>
</dbReference>
<protein>
    <submittedName>
        <fullName evidence="3">ABC transporter family substrate-binding protein</fullName>
    </submittedName>
</protein>